<dbReference type="OrthoDB" id="871919at2"/>
<evidence type="ECO:0000313" key="1">
    <source>
        <dbReference type="EMBL" id="SDX12890.1"/>
    </source>
</evidence>
<dbReference type="AlphaFoldDB" id="A0A1H2Z650"/>
<proteinExistence type="predicted"/>
<name>A0A1H2Z650_9FLAO</name>
<keyword evidence="2" id="KW-1185">Reference proteome</keyword>
<reference evidence="2" key="1">
    <citation type="submission" date="2016-10" db="EMBL/GenBank/DDBJ databases">
        <authorList>
            <person name="Varghese N."/>
            <person name="Submissions S."/>
        </authorList>
    </citation>
    <scope>NUCLEOTIDE SEQUENCE [LARGE SCALE GENOMIC DNA]</scope>
    <source>
        <strain evidence="2">DSM 15718</strain>
    </source>
</reference>
<dbReference type="Proteomes" id="UP000198569">
    <property type="component" value="Unassembled WGS sequence"/>
</dbReference>
<protein>
    <submittedName>
        <fullName evidence="1">Uncharacterized protein</fullName>
    </submittedName>
</protein>
<sequence>MKNHSQLLILLFFCLPIYLIAQDNKKVDKAKSYILTDISFQNDAVFMGRRDSITAPYIVPSIGYYDASGFFADASLSYLTKSNDNRVDLFLLTAGYHFKSNKLSGALSGTKYFFNDNSYSIQSEIEADISAILSYDLDIFEASLTASSYFSKNSNTDFFLGGQLAKSLYTTDKSLEIKPTFNIYAGSQYFYQEYYKYNRVGNRKGNGNGQDQLIGTTVVGINEVDEFKLLDIEFSLPINYYYNSFIFSFTPHLAFPQSSATITTEDAVIKEDLKEVFYFSAGISYWFNTSKSSSNK</sequence>
<dbReference type="EMBL" id="FNMV01000007">
    <property type="protein sequence ID" value="SDX12890.1"/>
    <property type="molecule type" value="Genomic_DNA"/>
</dbReference>
<dbReference type="STRING" id="229203.SAMN05444338_10793"/>
<organism evidence="1 2">
    <name type="scientific">Flavobacterium degerlachei</name>
    <dbReference type="NCBI Taxonomy" id="229203"/>
    <lineage>
        <taxon>Bacteria</taxon>
        <taxon>Pseudomonadati</taxon>
        <taxon>Bacteroidota</taxon>
        <taxon>Flavobacteriia</taxon>
        <taxon>Flavobacteriales</taxon>
        <taxon>Flavobacteriaceae</taxon>
        <taxon>Flavobacterium</taxon>
    </lineage>
</organism>
<gene>
    <name evidence="1" type="ORF">SAMN05444338_10793</name>
</gene>
<dbReference type="RefSeq" id="WP_091431866.1">
    <property type="nucleotide sequence ID" value="NZ_FNMV01000007.1"/>
</dbReference>
<evidence type="ECO:0000313" key="2">
    <source>
        <dbReference type="Proteomes" id="UP000198569"/>
    </source>
</evidence>
<accession>A0A1H2Z650</accession>